<reference evidence="2 3" key="1">
    <citation type="journal article" date="2017" name="PLoS Biol.">
        <title>The sea cucumber genome provides insights into morphological evolution and visceral regeneration.</title>
        <authorList>
            <person name="Zhang X."/>
            <person name="Sun L."/>
            <person name="Yuan J."/>
            <person name="Sun Y."/>
            <person name="Gao Y."/>
            <person name="Zhang L."/>
            <person name="Li S."/>
            <person name="Dai H."/>
            <person name="Hamel J.F."/>
            <person name="Liu C."/>
            <person name="Yu Y."/>
            <person name="Liu S."/>
            <person name="Lin W."/>
            <person name="Guo K."/>
            <person name="Jin S."/>
            <person name="Xu P."/>
            <person name="Storey K.B."/>
            <person name="Huan P."/>
            <person name="Zhang T."/>
            <person name="Zhou Y."/>
            <person name="Zhang J."/>
            <person name="Lin C."/>
            <person name="Li X."/>
            <person name="Xing L."/>
            <person name="Huo D."/>
            <person name="Sun M."/>
            <person name="Wang L."/>
            <person name="Mercier A."/>
            <person name="Li F."/>
            <person name="Yang H."/>
            <person name="Xiang J."/>
        </authorList>
    </citation>
    <scope>NUCLEOTIDE SEQUENCE [LARGE SCALE GENOMIC DNA]</scope>
    <source>
        <strain evidence="2">Shaxun</strain>
        <tissue evidence="2">Muscle</tissue>
    </source>
</reference>
<accession>A0A2G8L6R1</accession>
<dbReference type="EMBL" id="MRZV01000197">
    <property type="protein sequence ID" value="PIK55865.1"/>
    <property type="molecule type" value="Genomic_DNA"/>
</dbReference>
<dbReference type="STRING" id="307972.A0A2G8L6R1"/>
<name>A0A2G8L6R1_STIJA</name>
<dbReference type="Proteomes" id="UP000230750">
    <property type="component" value="Unassembled WGS sequence"/>
</dbReference>
<evidence type="ECO:0000259" key="1">
    <source>
        <dbReference type="PROSITE" id="PS50275"/>
    </source>
</evidence>
<keyword evidence="3" id="KW-1185">Reference proteome</keyword>
<dbReference type="PANTHER" id="PTHR45662">
    <property type="entry name" value="PHOSPHATIDYLINOSITIDE PHOSPHATASE SAC1"/>
    <property type="match status" value="1"/>
</dbReference>
<dbReference type="OrthoDB" id="405996at2759"/>
<proteinExistence type="predicted"/>
<dbReference type="GO" id="GO:2001135">
    <property type="term" value="P:regulation of endocytic recycling"/>
    <property type="evidence" value="ECO:0007669"/>
    <property type="project" value="TreeGrafter"/>
</dbReference>
<evidence type="ECO:0000313" key="2">
    <source>
        <dbReference type="EMBL" id="PIK55865.1"/>
    </source>
</evidence>
<dbReference type="GO" id="GO:0043812">
    <property type="term" value="F:phosphatidylinositol-4-phosphate phosphatase activity"/>
    <property type="evidence" value="ECO:0007669"/>
    <property type="project" value="TreeGrafter"/>
</dbReference>
<gene>
    <name evidence="2" type="ORF">BSL78_07199</name>
</gene>
<evidence type="ECO:0000313" key="3">
    <source>
        <dbReference type="Proteomes" id="UP000230750"/>
    </source>
</evidence>
<dbReference type="GO" id="GO:0046856">
    <property type="term" value="P:phosphatidylinositol dephosphorylation"/>
    <property type="evidence" value="ECO:0007669"/>
    <property type="project" value="TreeGrafter"/>
</dbReference>
<organism evidence="2 3">
    <name type="scientific">Stichopus japonicus</name>
    <name type="common">Sea cucumber</name>
    <dbReference type="NCBI Taxonomy" id="307972"/>
    <lineage>
        <taxon>Eukaryota</taxon>
        <taxon>Metazoa</taxon>
        <taxon>Echinodermata</taxon>
        <taxon>Eleutherozoa</taxon>
        <taxon>Echinozoa</taxon>
        <taxon>Holothuroidea</taxon>
        <taxon>Aspidochirotacea</taxon>
        <taxon>Aspidochirotida</taxon>
        <taxon>Stichopodidae</taxon>
        <taxon>Apostichopus</taxon>
    </lineage>
</organism>
<protein>
    <submittedName>
        <fullName evidence="2">Putative phosphatidylinositide phosphatase SAC2 isoform X2</fullName>
    </submittedName>
</protein>
<dbReference type="InterPro" id="IPR002013">
    <property type="entry name" value="SAC_dom"/>
</dbReference>
<dbReference type="AlphaFoldDB" id="A0A2G8L6R1"/>
<dbReference type="PROSITE" id="PS50275">
    <property type="entry name" value="SAC"/>
    <property type="match status" value="1"/>
</dbReference>
<dbReference type="Pfam" id="PF02383">
    <property type="entry name" value="Syja_N"/>
    <property type="match status" value="1"/>
</dbReference>
<dbReference type="GO" id="GO:0005769">
    <property type="term" value="C:early endosome"/>
    <property type="evidence" value="ECO:0007669"/>
    <property type="project" value="TreeGrafter"/>
</dbReference>
<feature type="domain" description="SAC" evidence="1">
    <location>
        <begin position="1"/>
        <end position="154"/>
    </location>
</feature>
<dbReference type="GO" id="GO:0045334">
    <property type="term" value="C:clathrin-coated endocytic vesicle"/>
    <property type="evidence" value="ECO:0007669"/>
    <property type="project" value="TreeGrafter"/>
</dbReference>
<sequence>MNCYKKVAIVTLLEQEGREEGLGDAFMQNVVVYNNPQLTYISFDFHEHCRGLHFENVSLLVDSIRHDIIKDQRYCWVDGQGTIAEQRGVFRVNCMDCLDRTNVIQTAFARTVLTIQLHKVGLLMPDETLPQEIRSVFQNMWANNGDILSQSYTGTAALKGDYTRTGERKISGM</sequence>
<comment type="caution">
    <text evidence="2">The sequence shown here is derived from an EMBL/GenBank/DDBJ whole genome shotgun (WGS) entry which is preliminary data.</text>
</comment>
<dbReference type="PANTHER" id="PTHR45662:SF8">
    <property type="entry name" value="PHOSPHATIDYLINOSITIDE PHOSPHATASE SAC2"/>
    <property type="match status" value="1"/>
</dbReference>